<keyword evidence="3 10" id="KW-0349">Heme</keyword>
<evidence type="ECO:0000256" key="10">
    <source>
        <dbReference type="RuleBase" id="RU000461"/>
    </source>
</evidence>
<evidence type="ECO:0000256" key="4">
    <source>
        <dbReference type="ARBA" id="ARBA00022692"/>
    </source>
</evidence>
<evidence type="ECO:0000256" key="9">
    <source>
        <dbReference type="ARBA" id="ARBA00023136"/>
    </source>
</evidence>
<keyword evidence="13" id="KW-1185">Reference proteome</keyword>
<proteinExistence type="inferred from homology"/>
<dbReference type="GO" id="GO:0004497">
    <property type="term" value="F:monooxygenase activity"/>
    <property type="evidence" value="ECO:0007669"/>
    <property type="project" value="UniProtKB-KW"/>
</dbReference>
<dbReference type="PANTHER" id="PTHR47947:SF62">
    <property type="entry name" value="CYTOCHROME P450, FAMILY 81, SUBFAMILY D, POLYPEPTIDE 5"/>
    <property type="match status" value="1"/>
</dbReference>
<evidence type="ECO:0000256" key="5">
    <source>
        <dbReference type="ARBA" id="ARBA00022723"/>
    </source>
</evidence>
<keyword evidence="11" id="KW-0732">Signal</keyword>
<evidence type="ECO:0000256" key="2">
    <source>
        <dbReference type="ARBA" id="ARBA00010617"/>
    </source>
</evidence>
<protein>
    <recommendedName>
        <fullName evidence="14">Cytochrome P450</fullName>
    </recommendedName>
</protein>
<accession>A0A8J5GX86</accession>
<keyword evidence="6" id="KW-1133">Transmembrane helix</keyword>
<dbReference type="InterPro" id="IPR017972">
    <property type="entry name" value="Cyt_P450_CS"/>
</dbReference>
<sequence>MFQAVLWGLLIFSLSLLVFSSKFSHVAANHYPVRLPVVGHLYLLIRHRYLHHALACLSDCYGPSPLLLYFGSRRTLVVSSSAAVRKCFTYLDLNFTNRPMLLPCIHLNYNCTTMITLPYGPEWINLRRFAALHIFSAAHLQAFSQLLSNRLCVLLRSLFRGGGEGEGFQQVDWRWRMKEVVLDSLMEMIIGRRQKGEGNELVRMIDEAFQMSAVVSPEELLPWLSWMGARRQMQRLEKELDAQLQGMVDEKRGERAAEGDRKQSMMDTMLDDPHYTDTTIKAMVQTMLLAGTDTTTTTLEWAMALLLNHPNLLQKLHGEIEAHVGHGRLVDPSDLPSLRCVTNVIKETLRLHPPAPLLVPRESVADCEVGGVALPRGTMLIVNAHKLHRDPELWEEPMQFKPERFEREGEGKGHKYVPFGCGRRRCPGEAMALSSIGLVLASLVQGFEWKRVGEEEVDLTEAPGFTVPLGTPLLALCKPRDAMVDLLAQL</sequence>
<evidence type="ECO:0000313" key="12">
    <source>
        <dbReference type="EMBL" id="KAG6513433.1"/>
    </source>
</evidence>
<dbReference type="PROSITE" id="PS00086">
    <property type="entry name" value="CYTOCHROME_P450"/>
    <property type="match status" value="1"/>
</dbReference>
<dbReference type="GO" id="GO:0016705">
    <property type="term" value="F:oxidoreductase activity, acting on paired donors, with incorporation or reduction of molecular oxygen"/>
    <property type="evidence" value="ECO:0007669"/>
    <property type="project" value="InterPro"/>
</dbReference>
<keyword evidence="10" id="KW-0503">Monooxygenase</keyword>
<feature type="chain" id="PRO_5035328055" description="Cytochrome P450" evidence="11">
    <location>
        <begin position="21"/>
        <end position="490"/>
    </location>
</feature>
<feature type="signal peptide" evidence="11">
    <location>
        <begin position="1"/>
        <end position="20"/>
    </location>
</feature>
<evidence type="ECO:0000256" key="8">
    <source>
        <dbReference type="ARBA" id="ARBA00023004"/>
    </source>
</evidence>
<dbReference type="Proteomes" id="UP000734854">
    <property type="component" value="Unassembled WGS sequence"/>
</dbReference>
<keyword evidence="9" id="KW-0472">Membrane</keyword>
<name>A0A8J5GX86_ZINOF</name>
<dbReference type="GO" id="GO:0016020">
    <property type="term" value="C:membrane"/>
    <property type="evidence" value="ECO:0007669"/>
    <property type="project" value="UniProtKB-SubCell"/>
</dbReference>
<comment type="caution">
    <text evidence="12">The sequence shown here is derived from an EMBL/GenBank/DDBJ whole genome shotgun (WGS) entry which is preliminary data.</text>
</comment>
<evidence type="ECO:0000256" key="1">
    <source>
        <dbReference type="ARBA" id="ARBA00004167"/>
    </source>
</evidence>
<evidence type="ECO:0008006" key="14">
    <source>
        <dbReference type="Google" id="ProtNLM"/>
    </source>
</evidence>
<dbReference type="GO" id="GO:0020037">
    <property type="term" value="F:heme binding"/>
    <property type="evidence" value="ECO:0007669"/>
    <property type="project" value="InterPro"/>
</dbReference>
<dbReference type="Pfam" id="PF00067">
    <property type="entry name" value="p450"/>
    <property type="match status" value="1"/>
</dbReference>
<evidence type="ECO:0000256" key="6">
    <source>
        <dbReference type="ARBA" id="ARBA00022989"/>
    </source>
</evidence>
<dbReference type="OrthoDB" id="1470350at2759"/>
<comment type="subcellular location">
    <subcellularLocation>
        <location evidence="1">Membrane</location>
        <topology evidence="1">Single-pass membrane protein</topology>
    </subcellularLocation>
</comment>
<evidence type="ECO:0000256" key="11">
    <source>
        <dbReference type="SAM" id="SignalP"/>
    </source>
</evidence>
<dbReference type="GO" id="GO:0005506">
    <property type="term" value="F:iron ion binding"/>
    <property type="evidence" value="ECO:0007669"/>
    <property type="project" value="InterPro"/>
</dbReference>
<dbReference type="AlphaFoldDB" id="A0A8J5GX86"/>
<reference evidence="12 13" key="1">
    <citation type="submission" date="2020-08" db="EMBL/GenBank/DDBJ databases">
        <title>Plant Genome Project.</title>
        <authorList>
            <person name="Zhang R.-G."/>
        </authorList>
    </citation>
    <scope>NUCLEOTIDE SEQUENCE [LARGE SCALE GENOMIC DNA]</scope>
    <source>
        <tissue evidence="12">Rhizome</tissue>
    </source>
</reference>
<keyword evidence="8 10" id="KW-0408">Iron</keyword>
<keyword evidence="7 10" id="KW-0560">Oxidoreductase</keyword>
<keyword evidence="5 10" id="KW-0479">Metal-binding</keyword>
<dbReference type="PANTHER" id="PTHR47947">
    <property type="entry name" value="CYTOCHROME P450 82C3-RELATED"/>
    <property type="match status" value="1"/>
</dbReference>
<gene>
    <name evidence="12" type="ORF">ZIOFF_023758</name>
</gene>
<keyword evidence="4" id="KW-0812">Transmembrane</keyword>
<comment type="similarity">
    <text evidence="2 10">Belongs to the cytochrome P450 family.</text>
</comment>
<dbReference type="InterPro" id="IPR050651">
    <property type="entry name" value="Plant_Cytochrome_P450_Monoox"/>
</dbReference>
<evidence type="ECO:0000256" key="3">
    <source>
        <dbReference type="ARBA" id="ARBA00022617"/>
    </source>
</evidence>
<dbReference type="InterPro" id="IPR001128">
    <property type="entry name" value="Cyt_P450"/>
</dbReference>
<dbReference type="EMBL" id="JACMSC010000007">
    <property type="protein sequence ID" value="KAG6513433.1"/>
    <property type="molecule type" value="Genomic_DNA"/>
</dbReference>
<evidence type="ECO:0000256" key="7">
    <source>
        <dbReference type="ARBA" id="ARBA00023002"/>
    </source>
</evidence>
<organism evidence="12 13">
    <name type="scientific">Zingiber officinale</name>
    <name type="common">Ginger</name>
    <name type="synonym">Amomum zingiber</name>
    <dbReference type="NCBI Taxonomy" id="94328"/>
    <lineage>
        <taxon>Eukaryota</taxon>
        <taxon>Viridiplantae</taxon>
        <taxon>Streptophyta</taxon>
        <taxon>Embryophyta</taxon>
        <taxon>Tracheophyta</taxon>
        <taxon>Spermatophyta</taxon>
        <taxon>Magnoliopsida</taxon>
        <taxon>Liliopsida</taxon>
        <taxon>Zingiberales</taxon>
        <taxon>Zingiberaceae</taxon>
        <taxon>Zingiber</taxon>
    </lineage>
</organism>
<evidence type="ECO:0000313" key="13">
    <source>
        <dbReference type="Proteomes" id="UP000734854"/>
    </source>
</evidence>